<comment type="catalytic activity">
    <reaction evidence="5">
        <text>N-terminal L-alanyl-[ribosomal protein bS18] + acetyl-CoA = N-terminal N(alpha)-acetyl-L-alanyl-[ribosomal protein bS18] + CoA + H(+)</text>
        <dbReference type="Rhea" id="RHEA:43756"/>
        <dbReference type="Rhea" id="RHEA-COMP:10676"/>
        <dbReference type="Rhea" id="RHEA-COMP:10677"/>
        <dbReference type="ChEBI" id="CHEBI:15378"/>
        <dbReference type="ChEBI" id="CHEBI:57287"/>
        <dbReference type="ChEBI" id="CHEBI:57288"/>
        <dbReference type="ChEBI" id="CHEBI:64718"/>
        <dbReference type="ChEBI" id="CHEBI:83683"/>
        <dbReference type="EC" id="2.3.1.266"/>
    </reaction>
</comment>
<dbReference type="Gene3D" id="3.40.630.30">
    <property type="match status" value="1"/>
</dbReference>
<dbReference type="InParanoid" id="A0A7X0JWY1"/>
<dbReference type="CDD" id="cd04301">
    <property type="entry name" value="NAT_SF"/>
    <property type="match status" value="1"/>
</dbReference>
<keyword evidence="2 5" id="KW-0963">Cytoplasm</keyword>
<comment type="subcellular location">
    <subcellularLocation>
        <location evidence="5">Cytoplasm</location>
    </subcellularLocation>
</comment>
<sequence>MSELIRPILESDLASLIQIEQQAHSHPWPVNQFSRRLNCERHLHASLEIGGQLAGYYVASQIADQAELLNIAVSPEHQGKAYGARLLKHLIAQLDPSIQEIFLEVRASNGSAIGLYEKLGFHQLGCRPNYYPCQKNGREDALLYALTLNVS</sequence>
<dbReference type="EMBL" id="JACHHT010000002">
    <property type="protein sequence ID" value="MBB6522926.1"/>
    <property type="molecule type" value="Genomic_DNA"/>
</dbReference>
<dbReference type="AlphaFoldDB" id="A0A7X0JWY1"/>
<dbReference type="PANTHER" id="PTHR43420:SF44">
    <property type="entry name" value="ACETYLTRANSFERASE YPEA"/>
    <property type="match status" value="1"/>
</dbReference>
<feature type="domain" description="N-acetyltransferase" evidence="6">
    <location>
        <begin position="3"/>
        <end position="149"/>
    </location>
</feature>
<evidence type="ECO:0000256" key="1">
    <source>
        <dbReference type="ARBA" id="ARBA00005395"/>
    </source>
</evidence>
<evidence type="ECO:0000259" key="6">
    <source>
        <dbReference type="PROSITE" id="PS51186"/>
    </source>
</evidence>
<dbReference type="InterPro" id="IPR016181">
    <property type="entry name" value="Acyl_CoA_acyltransferase"/>
</dbReference>
<reference evidence="7 8" key="1">
    <citation type="submission" date="2020-08" db="EMBL/GenBank/DDBJ databases">
        <title>Genomic Encyclopedia of Type Strains, Phase IV (KMG-IV): sequencing the most valuable type-strain genomes for metagenomic binning, comparative biology and taxonomic classification.</title>
        <authorList>
            <person name="Goeker M."/>
        </authorList>
    </citation>
    <scope>NUCLEOTIDE SEQUENCE [LARGE SCALE GENOMIC DNA]</scope>
    <source>
        <strain evidence="7 8">DSM 22368</strain>
    </source>
</reference>
<comment type="similarity">
    <text evidence="1 5">Belongs to the acetyltransferase family. RimI subfamily.</text>
</comment>
<evidence type="ECO:0000313" key="7">
    <source>
        <dbReference type="EMBL" id="MBB6522926.1"/>
    </source>
</evidence>
<keyword evidence="3 7" id="KW-0808">Transferase</keyword>
<dbReference type="Pfam" id="PF00583">
    <property type="entry name" value="Acetyltransf_1"/>
    <property type="match status" value="1"/>
</dbReference>
<dbReference type="PROSITE" id="PS51186">
    <property type="entry name" value="GNAT"/>
    <property type="match status" value="1"/>
</dbReference>
<dbReference type="EC" id="2.3.1.266" evidence="5"/>
<evidence type="ECO:0000313" key="8">
    <source>
        <dbReference type="Proteomes" id="UP000528457"/>
    </source>
</evidence>
<evidence type="ECO:0000256" key="2">
    <source>
        <dbReference type="ARBA" id="ARBA00022490"/>
    </source>
</evidence>
<gene>
    <name evidence="7" type="ORF">HNR48_003211</name>
</gene>
<dbReference type="PANTHER" id="PTHR43420">
    <property type="entry name" value="ACETYLTRANSFERASE"/>
    <property type="match status" value="1"/>
</dbReference>
<proteinExistence type="inferred from homology"/>
<name>A0A7X0JWY1_9GAMM</name>
<dbReference type="NCBIfam" id="TIGR01575">
    <property type="entry name" value="rimI"/>
    <property type="match status" value="1"/>
</dbReference>
<dbReference type="InterPro" id="IPR050680">
    <property type="entry name" value="YpeA/RimI_acetyltransf"/>
</dbReference>
<evidence type="ECO:0000256" key="5">
    <source>
        <dbReference type="RuleBase" id="RU363094"/>
    </source>
</evidence>
<protein>
    <recommendedName>
        <fullName evidence="5">[Ribosomal protein bS18]-alanine N-acetyltransferase</fullName>
        <ecNumber evidence="5">2.3.1.266</ecNumber>
    </recommendedName>
</protein>
<dbReference type="InterPro" id="IPR000182">
    <property type="entry name" value="GNAT_dom"/>
</dbReference>
<evidence type="ECO:0000256" key="3">
    <source>
        <dbReference type="ARBA" id="ARBA00022679"/>
    </source>
</evidence>
<dbReference type="FunCoup" id="A0A7X0JWY1">
    <property type="interactions" value="264"/>
</dbReference>
<keyword evidence="4 7" id="KW-0012">Acyltransferase</keyword>
<accession>A0A7X0JWY1</accession>
<dbReference type="InterPro" id="IPR006464">
    <property type="entry name" value="AcTrfase_RimI/Ard1"/>
</dbReference>
<organism evidence="7 8">
    <name type="scientific">Pseudoteredinibacter isoporae</name>
    <dbReference type="NCBI Taxonomy" id="570281"/>
    <lineage>
        <taxon>Bacteria</taxon>
        <taxon>Pseudomonadati</taxon>
        <taxon>Pseudomonadota</taxon>
        <taxon>Gammaproteobacteria</taxon>
        <taxon>Cellvibrionales</taxon>
        <taxon>Cellvibrionaceae</taxon>
        <taxon>Pseudoteredinibacter</taxon>
    </lineage>
</organism>
<dbReference type="GO" id="GO:0008999">
    <property type="term" value="F:protein-N-terminal-alanine acetyltransferase activity"/>
    <property type="evidence" value="ECO:0007669"/>
    <property type="project" value="UniProtKB-EC"/>
</dbReference>
<dbReference type="SUPFAM" id="SSF55729">
    <property type="entry name" value="Acyl-CoA N-acyltransferases (Nat)"/>
    <property type="match status" value="1"/>
</dbReference>
<dbReference type="RefSeq" id="WP_166844927.1">
    <property type="nucleotide sequence ID" value="NZ_JAAONY010000002.1"/>
</dbReference>
<evidence type="ECO:0000256" key="4">
    <source>
        <dbReference type="ARBA" id="ARBA00023315"/>
    </source>
</evidence>
<comment type="caution">
    <text evidence="7">The sequence shown here is derived from an EMBL/GenBank/DDBJ whole genome shotgun (WGS) entry which is preliminary data.</text>
</comment>
<comment type="function">
    <text evidence="5">Acetylates the N-terminal alanine of ribosomal protein bS18.</text>
</comment>
<keyword evidence="8" id="KW-1185">Reference proteome</keyword>
<dbReference type="GO" id="GO:0005737">
    <property type="term" value="C:cytoplasm"/>
    <property type="evidence" value="ECO:0007669"/>
    <property type="project" value="UniProtKB-SubCell"/>
</dbReference>
<dbReference type="Proteomes" id="UP000528457">
    <property type="component" value="Unassembled WGS sequence"/>
</dbReference>